<feature type="domain" description="SWIM-type" evidence="2">
    <location>
        <begin position="157"/>
        <end position="187"/>
    </location>
</feature>
<evidence type="ECO:0000313" key="6">
    <source>
        <dbReference type="Proteomes" id="UP000190449"/>
    </source>
</evidence>
<dbReference type="Proteomes" id="UP000190449">
    <property type="component" value="Unassembled WGS sequence"/>
</dbReference>
<accession>A0A1M6SQD6</accession>
<dbReference type="PROSITE" id="PS50966">
    <property type="entry name" value="ZF_SWIM"/>
    <property type="match status" value="1"/>
</dbReference>
<keyword evidence="1" id="KW-0479">Metal-binding</keyword>
<evidence type="ECO:0000313" key="3">
    <source>
        <dbReference type="EMBL" id="SHK46866.1"/>
    </source>
</evidence>
<accession>A0A1T4KI33</accession>
<dbReference type="EMBL" id="FUWU01000005">
    <property type="protein sequence ID" value="SJZ42035.1"/>
    <property type="molecule type" value="Genomic_DNA"/>
</dbReference>
<dbReference type="PANTHER" id="PTHR38133">
    <property type="entry name" value="SLR1429 PROTEIN"/>
    <property type="match status" value="1"/>
</dbReference>
<dbReference type="STRING" id="28122.SAMN02745108_00515"/>
<organism evidence="3 5">
    <name type="scientific">Fibrobacter intestinalis</name>
    <dbReference type="NCBI Taxonomy" id="28122"/>
    <lineage>
        <taxon>Bacteria</taxon>
        <taxon>Pseudomonadati</taxon>
        <taxon>Fibrobacterota</taxon>
        <taxon>Fibrobacteria</taxon>
        <taxon>Fibrobacterales</taxon>
        <taxon>Fibrobacteraceae</taxon>
        <taxon>Fibrobacter</taxon>
    </lineage>
</organism>
<dbReference type="GO" id="GO:0008270">
    <property type="term" value="F:zinc ion binding"/>
    <property type="evidence" value="ECO:0007669"/>
    <property type="project" value="UniProtKB-KW"/>
</dbReference>
<dbReference type="AlphaFoldDB" id="A0A1M6SQD6"/>
<sequence length="244" mass="27982">MKMYWNNSFMQFSQPTIEELRRRIEKSESNAEKKGRVLEPVAPCRDREYCKSWWGRAWCANLEQYADFASRIDRGKRYVRAGTVIDLQIKAGKVLARVQGSKATPYKVEIKISPLTVEECDRMVEKCGNKIESMETLINGKFPDELQEMFIGKDGLFPSPRAISFNCNCPDWAIMCKHVAAVMYGIGKRLDENPFLFFTLRGLNADRLINVALENKVEKMLENASKKSDRIIPANRLNALFGVL</sequence>
<dbReference type="Proteomes" id="UP000184275">
    <property type="component" value="Unassembled WGS sequence"/>
</dbReference>
<dbReference type="PANTHER" id="PTHR38133:SF1">
    <property type="entry name" value="SLR1429 PROTEIN"/>
    <property type="match status" value="1"/>
</dbReference>
<keyword evidence="5" id="KW-1185">Reference proteome</keyword>
<evidence type="ECO:0000256" key="1">
    <source>
        <dbReference type="PROSITE-ProRule" id="PRU00325"/>
    </source>
</evidence>
<dbReference type="InterPro" id="IPR007527">
    <property type="entry name" value="Znf_SWIM"/>
</dbReference>
<evidence type="ECO:0000313" key="5">
    <source>
        <dbReference type="Proteomes" id="UP000184275"/>
    </source>
</evidence>
<keyword evidence="1" id="KW-0862">Zinc</keyword>
<evidence type="ECO:0000259" key="2">
    <source>
        <dbReference type="PROSITE" id="PS50966"/>
    </source>
</evidence>
<dbReference type="EMBL" id="FRAW01000007">
    <property type="protein sequence ID" value="SHK46866.1"/>
    <property type="molecule type" value="Genomic_DNA"/>
</dbReference>
<proteinExistence type="predicted"/>
<name>A0A1M6SQD6_9BACT</name>
<dbReference type="RefSeq" id="WP_073303162.1">
    <property type="nucleotide sequence ID" value="NZ_FRAW01000007.1"/>
</dbReference>
<evidence type="ECO:0000313" key="4">
    <source>
        <dbReference type="EMBL" id="SJZ42035.1"/>
    </source>
</evidence>
<keyword evidence="1" id="KW-0863">Zinc-finger</keyword>
<protein>
    <recommendedName>
        <fullName evidence="2">SWIM-type domain-containing protein</fullName>
    </recommendedName>
</protein>
<reference evidence="4 6" key="3">
    <citation type="submission" date="2017-02" db="EMBL/GenBank/DDBJ databases">
        <authorList>
            <person name="Peterson S.W."/>
        </authorList>
    </citation>
    <scope>NUCLEOTIDE SEQUENCE [LARGE SCALE GENOMIC DNA]</scope>
    <source>
        <strain evidence="4 6">ATCC 43854</strain>
    </source>
</reference>
<reference evidence="5" key="1">
    <citation type="submission" date="2016-11" db="EMBL/GenBank/DDBJ databases">
        <authorList>
            <person name="Varghese N."/>
            <person name="Submissions S."/>
        </authorList>
    </citation>
    <scope>NUCLEOTIDE SEQUENCE [LARGE SCALE GENOMIC DNA]</scope>
    <source>
        <strain evidence="5">UWOS</strain>
    </source>
</reference>
<reference evidence="3" key="2">
    <citation type="submission" date="2016-11" db="EMBL/GenBank/DDBJ databases">
        <authorList>
            <person name="Jaros S."/>
            <person name="Januszkiewicz K."/>
            <person name="Wedrychowicz H."/>
        </authorList>
    </citation>
    <scope>NUCLEOTIDE SEQUENCE [LARGE SCALE GENOMIC DNA]</scope>
    <source>
        <strain evidence="3">UWOS</strain>
    </source>
</reference>
<gene>
    <name evidence="4" type="ORF">SAMN02745108_00515</name>
    <name evidence="3" type="ORF">SAMN05720469_10716</name>
</gene>